<feature type="domain" description="Glycosyltransferase 2-like" evidence="1">
    <location>
        <begin position="7"/>
        <end position="118"/>
    </location>
</feature>
<proteinExistence type="predicted"/>
<evidence type="ECO:0000313" key="2">
    <source>
        <dbReference type="EMBL" id="MFC5666635.1"/>
    </source>
</evidence>
<comment type="caution">
    <text evidence="2">The sequence shown here is derived from an EMBL/GenBank/DDBJ whole genome shotgun (WGS) entry which is preliminary data.</text>
</comment>
<dbReference type="PANTHER" id="PTHR43685">
    <property type="entry name" value="GLYCOSYLTRANSFERASE"/>
    <property type="match status" value="1"/>
</dbReference>
<dbReference type="EMBL" id="JBHSOF010000043">
    <property type="protein sequence ID" value="MFC5666635.1"/>
    <property type="molecule type" value="Genomic_DNA"/>
</dbReference>
<reference evidence="3" key="1">
    <citation type="journal article" date="2019" name="Int. J. Syst. Evol. Microbiol.">
        <title>The Global Catalogue of Microorganisms (GCM) 10K type strain sequencing project: providing services to taxonomists for standard genome sequencing and annotation.</title>
        <authorList>
            <consortium name="The Broad Institute Genomics Platform"/>
            <consortium name="The Broad Institute Genome Sequencing Center for Infectious Disease"/>
            <person name="Wu L."/>
            <person name="Ma J."/>
        </authorList>
    </citation>
    <scope>NUCLEOTIDE SEQUENCE [LARGE SCALE GENOMIC DNA]</scope>
    <source>
        <strain evidence="3">CGMCC 4.1437</strain>
    </source>
</reference>
<dbReference type="PANTHER" id="PTHR43685:SF2">
    <property type="entry name" value="GLYCOSYLTRANSFERASE 2-LIKE DOMAIN-CONTAINING PROTEIN"/>
    <property type="match status" value="1"/>
</dbReference>
<accession>A0ABW0XA01</accession>
<sequence>MASPLISVVIPAYDQQKQLADCLDSLLAQSFRDFEVLVVVDRSPDCPGQLVDRYAARHPQVSVLHLDAAVGVGVSRNAGAARARGEYLLFLDADHLLARDALSSFADHLERTGPVDLLLFGHTRQHGGRDWPGGAEALLAEAGPEVFGPLDHPELLGAPALIWDRLVRHEHWRGQGLAFPEGRYEELPVVHRAMLTARRIAVLPRACVQLRRRETVHPTGSPGSSNFDIFDQYEQTFALLDELDAAPGPAGPSREAVRDALFTRMIRHYLFVFDLAGCVARAERPQFFHRAADHYRRFQPAGHRRPSGREGVKFSLLAGGAYPAFEVAKLSHIARGTITGATRRR</sequence>
<dbReference type="InterPro" id="IPR029044">
    <property type="entry name" value="Nucleotide-diphossugar_trans"/>
</dbReference>
<dbReference type="Pfam" id="PF00535">
    <property type="entry name" value="Glycos_transf_2"/>
    <property type="match status" value="1"/>
</dbReference>
<organism evidence="2 3">
    <name type="scientific">Kitasatospora misakiensis</name>
    <dbReference type="NCBI Taxonomy" id="67330"/>
    <lineage>
        <taxon>Bacteria</taxon>
        <taxon>Bacillati</taxon>
        <taxon>Actinomycetota</taxon>
        <taxon>Actinomycetes</taxon>
        <taxon>Kitasatosporales</taxon>
        <taxon>Streptomycetaceae</taxon>
        <taxon>Kitasatospora</taxon>
    </lineage>
</organism>
<dbReference type="RefSeq" id="WP_380228333.1">
    <property type="nucleotide sequence ID" value="NZ_JBHSOF010000043.1"/>
</dbReference>
<evidence type="ECO:0000313" key="3">
    <source>
        <dbReference type="Proteomes" id="UP001595975"/>
    </source>
</evidence>
<name>A0ABW0XA01_9ACTN</name>
<keyword evidence="3" id="KW-1185">Reference proteome</keyword>
<evidence type="ECO:0000259" key="1">
    <source>
        <dbReference type="Pfam" id="PF00535"/>
    </source>
</evidence>
<dbReference type="InterPro" id="IPR001173">
    <property type="entry name" value="Glyco_trans_2-like"/>
</dbReference>
<dbReference type="SUPFAM" id="SSF53448">
    <property type="entry name" value="Nucleotide-diphospho-sugar transferases"/>
    <property type="match status" value="1"/>
</dbReference>
<dbReference type="CDD" id="cd00761">
    <property type="entry name" value="Glyco_tranf_GTA_type"/>
    <property type="match status" value="1"/>
</dbReference>
<gene>
    <name evidence="2" type="ORF">ACFP3U_27175</name>
</gene>
<protein>
    <submittedName>
        <fullName evidence="2">Glycosyltransferase family 2 protein</fullName>
    </submittedName>
</protein>
<dbReference type="InterPro" id="IPR050834">
    <property type="entry name" value="Glycosyltransf_2"/>
</dbReference>
<dbReference type="Gene3D" id="3.90.550.10">
    <property type="entry name" value="Spore Coat Polysaccharide Biosynthesis Protein SpsA, Chain A"/>
    <property type="match status" value="1"/>
</dbReference>
<dbReference type="Proteomes" id="UP001595975">
    <property type="component" value="Unassembled WGS sequence"/>
</dbReference>